<dbReference type="GeneID" id="80518196"/>
<name>A0A6N1NIA8_9VIRU</name>
<evidence type="ECO:0000313" key="1">
    <source>
        <dbReference type="EMBL" id="QKU34784.1"/>
    </source>
</evidence>
<accession>A0A6N1NIA8</accession>
<sequence>MHHCFFEIKMTQTMSMSIEAQKALVEKYNLDAEGLSIVYDYLKNHNGKIKLIDGQLYYLQNIYPFINNIDHHDEFKNLLSRLNENQLGDSKNATFGIFSIEQKHIEHKISALEKRIVDLEENIFNTVPKYYNVPVKVAQKIENEVSVMDNLYTIKLIDKSYCLNDKALSYLRNVKKMFDKKKTNLIFLTEISSVEMDIIIDHLSCICRYGHISDLAAKFNRKAGIQRVYDSAVFLGFNELADWYVEKNRVYINTSYKPM</sequence>
<dbReference type="EMBL" id="KY523104">
    <property type="protein sequence ID" value="QKU34784.1"/>
    <property type="molecule type" value="Genomic_DNA"/>
</dbReference>
<reference evidence="1" key="2">
    <citation type="journal article" date="2018" name="Nat. Commun.">
        <title>Tailed giant Tupanvirus possesses the most complete translational apparatus of the known virosphere.</title>
        <authorList>
            <person name="Abrahao J."/>
            <person name="Silva L."/>
            <person name="Silva L.S."/>
            <person name="Khalil J.Y.B."/>
            <person name="Rodrigues R."/>
            <person name="Arantes T."/>
            <person name="Assis F."/>
            <person name="Boratto P."/>
            <person name="Andrade M."/>
            <person name="Kroon E.G."/>
            <person name="Ribeiro B."/>
            <person name="Bergier I."/>
            <person name="Seligmann H."/>
            <person name="Ghigo E."/>
            <person name="Colson P."/>
            <person name="Levasseur A."/>
            <person name="Kroemer G."/>
            <person name="Raoult D."/>
            <person name="La Scola B."/>
        </authorList>
    </citation>
    <scope>NUCLEOTIDE SEQUENCE [LARGE SCALE GENOMIC DNA]</scope>
    <source>
        <strain evidence="1">Soda lake</strain>
    </source>
</reference>
<protein>
    <submittedName>
        <fullName evidence="1">Putative orfan</fullName>
    </submittedName>
</protein>
<reference evidence="1" key="1">
    <citation type="submission" date="2017-01" db="EMBL/GenBank/DDBJ databases">
        <authorList>
            <person name="Assis F.L."/>
            <person name="Abrahao J.S."/>
            <person name="Silva L."/>
            <person name="Khalil J.B."/>
            <person name="Rodrigues R."/>
            <person name="Silva L.S."/>
            <person name="Arantes T."/>
            <person name="Boratto P."/>
            <person name="Andrade M."/>
            <person name="Kroon E.G."/>
            <person name="Ribeiro B."/>
            <person name="Bergier I."/>
            <person name="Seligmann H."/>
            <person name="Ghigo E."/>
            <person name="Colson P."/>
            <person name="Levasseur A."/>
            <person name="Raoult D."/>
            <person name="Scola B.L."/>
        </authorList>
    </citation>
    <scope>NUCLEOTIDE SEQUENCE</scope>
    <source>
        <strain evidence="1">Soda lake</strain>
    </source>
</reference>
<dbReference type="KEGG" id="vg:80518196"/>
<organism evidence="1">
    <name type="scientific">Tupanvirus soda lake</name>
    <dbReference type="NCBI Taxonomy" id="2126985"/>
    <lineage>
        <taxon>Viruses</taxon>
        <taxon>Varidnaviria</taxon>
        <taxon>Bamfordvirae</taxon>
        <taxon>Nucleocytoviricota</taxon>
        <taxon>Megaviricetes</taxon>
        <taxon>Imitervirales</taxon>
        <taxon>Mimiviridae</taxon>
        <taxon>Megamimivirinae</taxon>
        <taxon>Tupanvirus</taxon>
        <taxon>Tupanvirus salinum</taxon>
    </lineage>
</organism>
<dbReference type="RefSeq" id="YP_010781432.1">
    <property type="nucleotide sequence ID" value="NC_075039.1"/>
</dbReference>
<proteinExistence type="predicted"/>